<sequence length="242" mass="26141">MTDDLGGFEAAVRLHEQLLRRPDPEAAAAQLCPGRLDPPTRWTADLHPIRAYQAIDPTRLSLAGYDDFHAIPDASLDAAIGGVVDAEGPVHFDTLADRLLAAADVGRLGSRIRERIEARLQALSATPDLSQRGGFVARPAQFLKPPYRDWREAPEKTRRLEAVSDEELMLALFRAVLDGNANDAETAMNAGIHAIGFTRLTDNARDRLQGPLAALLDGGILEAVGDGLRVATLPCPVDDTRS</sequence>
<comment type="caution">
    <text evidence="2">The sequence shown here is derived from an EMBL/GenBank/DDBJ whole genome shotgun (WGS) entry which is preliminary data.</text>
</comment>
<dbReference type="Proteomes" id="UP001556636">
    <property type="component" value="Unassembled WGS sequence"/>
</dbReference>
<evidence type="ECO:0000313" key="3">
    <source>
        <dbReference type="Proteomes" id="UP001556636"/>
    </source>
</evidence>
<dbReference type="RefSeq" id="WP_148121877.1">
    <property type="nucleotide sequence ID" value="NZ_CP016382.1"/>
</dbReference>
<feature type="domain" description="DUF3320" evidence="1">
    <location>
        <begin position="66"/>
        <end position="114"/>
    </location>
</feature>
<gene>
    <name evidence="2" type="ORF">V6X51_07440</name>
</gene>
<evidence type="ECO:0000259" key="1">
    <source>
        <dbReference type="Pfam" id="PF11784"/>
    </source>
</evidence>
<dbReference type="Pfam" id="PF11784">
    <property type="entry name" value="DUF3320"/>
    <property type="match status" value="1"/>
</dbReference>
<evidence type="ECO:0000313" key="2">
    <source>
        <dbReference type="EMBL" id="MEX0373272.1"/>
    </source>
</evidence>
<organism evidence="2 3">
    <name type="scientific">Spiribacter roseus</name>
    <dbReference type="NCBI Taxonomy" id="1855875"/>
    <lineage>
        <taxon>Bacteria</taxon>
        <taxon>Pseudomonadati</taxon>
        <taxon>Pseudomonadota</taxon>
        <taxon>Gammaproteobacteria</taxon>
        <taxon>Chromatiales</taxon>
        <taxon>Ectothiorhodospiraceae</taxon>
        <taxon>Spiribacter</taxon>
    </lineage>
</organism>
<name>A0ABV3RYI7_9GAMM</name>
<keyword evidence="3" id="KW-1185">Reference proteome</keyword>
<accession>A0ABV3RYI7</accession>
<proteinExistence type="predicted"/>
<protein>
    <submittedName>
        <fullName evidence="2">DUF3320 domain-containing protein</fullName>
    </submittedName>
</protein>
<reference evidence="2 3" key="1">
    <citation type="submission" date="2024-02" db="EMBL/GenBank/DDBJ databases">
        <title>New especies of Spiribacter isolated from saline water.</title>
        <authorList>
            <person name="Leon M.J."/>
            <person name="De La Haba R."/>
            <person name="Sanchez-Porro C."/>
            <person name="Ventosa A."/>
        </authorList>
    </citation>
    <scope>NUCLEOTIDE SEQUENCE [LARGE SCALE GENOMIC DNA]</scope>
    <source>
        <strain evidence="3">ag22IC6-196</strain>
    </source>
</reference>
<dbReference type="EMBL" id="JBAKFG010000003">
    <property type="protein sequence ID" value="MEX0373272.1"/>
    <property type="molecule type" value="Genomic_DNA"/>
</dbReference>
<dbReference type="InterPro" id="IPR021754">
    <property type="entry name" value="DUF3320"/>
</dbReference>